<name>A0ABT4LIN1_9PROT</name>
<dbReference type="EMBL" id="JAPWGY010000001">
    <property type="protein sequence ID" value="MCZ4279852.1"/>
    <property type="molecule type" value="Genomic_DNA"/>
</dbReference>
<evidence type="ECO:0000313" key="2">
    <source>
        <dbReference type="Proteomes" id="UP001069802"/>
    </source>
</evidence>
<proteinExistence type="predicted"/>
<sequence>MSSATESTAGLEIISLLMKHYNKPSGLHNETLLGAAAALTGESALLAAQGGTAAEGKRVTEKALRLIFSPAKPSGRSSGKTVWTIIRLMLKREGIEITLPDPEAALQRMTTALNSSPFPPLSIPVQNHPREWSPNACPALRLKVNEIAARYDLDRTGKTMALGFALAYMLAKAGQMIDLQIALTLVLETMIGVAHMPPLKQPLPAREYVHYQAQHLA</sequence>
<dbReference type="RefSeq" id="WP_269422049.1">
    <property type="nucleotide sequence ID" value="NZ_JAPWGY010000001.1"/>
</dbReference>
<reference evidence="1" key="1">
    <citation type="submission" date="2022-12" db="EMBL/GenBank/DDBJ databases">
        <title>Bacterial isolates from different developmental stages of Nematostella vectensis.</title>
        <authorList>
            <person name="Fraune S."/>
        </authorList>
    </citation>
    <scope>NUCLEOTIDE SEQUENCE</scope>
    <source>
        <strain evidence="1">G21630-S1</strain>
    </source>
</reference>
<dbReference type="Proteomes" id="UP001069802">
    <property type="component" value="Unassembled WGS sequence"/>
</dbReference>
<keyword evidence="2" id="KW-1185">Reference proteome</keyword>
<organism evidence="1 2">
    <name type="scientific">Kiloniella laminariae</name>
    <dbReference type="NCBI Taxonomy" id="454162"/>
    <lineage>
        <taxon>Bacteria</taxon>
        <taxon>Pseudomonadati</taxon>
        <taxon>Pseudomonadota</taxon>
        <taxon>Alphaproteobacteria</taxon>
        <taxon>Rhodospirillales</taxon>
        <taxon>Kiloniellaceae</taxon>
        <taxon>Kiloniella</taxon>
    </lineage>
</organism>
<accession>A0ABT4LIN1</accession>
<gene>
    <name evidence="1" type="ORF">O4H49_03620</name>
</gene>
<comment type="caution">
    <text evidence="1">The sequence shown here is derived from an EMBL/GenBank/DDBJ whole genome shotgun (WGS) entry which is preliminary data.</text>
</comment>
<protein>
    <submittedName>
        <fullName evidence="1">Uncharacterized protein</fullName>
    </submittedName>
</protein>
<evidence type="ECO:0000313" key="1">
    <source>
        <dbReference type="EMBL" id="MCZ4279852.1"/>
    </source>
</evidence>